<evidence type="ECO:0000313" key="2">
    <source>
        <dbReference type="EMBL" id="KAJ7710050.1"/>
    </source>
</evidence>
<proteinExistence type="predicted"/>
<evidence type="ECO:0000313" key="3">
    <source>
        <dbReference type="Proteomes" id="UP001215598"/>
    </source>
</evidence>
<reference evidence="2" key="1">
    <citation type="submission" date="2023-03" db="EMBL/GenBank/DDBJ databases">
        <title>Massive genome expansion in bonnet fungi (Mycena s.s.) driven by repeated elements and novel gene families across ecological guilds.</title>
        <authorList>
            <consortium name="Lawrence Berkeley National Laboratory"/>
            <person name="Harder C.B."/>
            <person name="Miyauchi S."/>
            <person name="Viragh M."/>
            <person name="Kuo A."/>
            <person name="Thoen E."/>
            <person name="Andreopoulos B."/>
            <person name="Lu D."/>
            <person name="Skrede I."/>
            <person name="Drula E."/>
            <person name="Henrissat B."/>
            <person name="Morin E."/>
            <person name="Kohler A."/>
            <person name="Barry K."/>
            <person name="LaButti K."/>
            <person name="Morin E."/>
            <person name="Salamov A."/>
            <person name="Lipzen A."/>
            <person name="Mereny Z."/>
            <person name="Hegedus B."/>
            <person name="Baldrian P."/>
            <person name="Stursova M."/>
            <person name="Weitz H."/>
            <person name="Taylor A."/>
            <person name="Grigoriev I.V."/>
            <person name="Nagy L.G."/>
            <person name="Martin F."/>
            <person name="Kauserud H."/>
        </authorList>
    </citation>
    <scope>NUCLEOTIDE SEQUENCE</scope>
    <source>
        <strain evidence="2">CBHHK182m</strain>
    </source>
</reference>
<name>A0AAD7H1H6_9AGAR</name>
<keyword evidence="3" id="KW-1185">Reference proteome</keyword>
<dbReference type="AlphaFoldDB" id="A0AAD7H1H6"/>
<feature type="compositionally biased region" description="Gly residues" evidence="1">
    <location>
        <begin position="23"/>
        <end position="33"/>
    </location>
</feature>
<dbReference type="EMBL" id="JARKIB010000417">
    <property type="protein sequence ID" value="KAJ7710050.1"/>
    <property type="molecule type" value="Genomic_DNA"/>
</dbReference>
<accession>A0AAD7H1H6</accession>
<organism evidence="2 3">
    <name type="scientific">Mycena metata</name>
    <dbReference type="NCBI Taxonomy" id="1033252"/>
    <lineage>
        <taxon>Eukaryota</taxon>
        <taxon>Fungi</taxon>
        <taxon>Dikarya</taxon>
        <taxon>Basidiomycota</taxon>
        <taxon>Agaricomycotina</taxon>
        <taxon>Agaricomycetes</taxon>
        <taxon>Agaricomycetidae</taxon>
        <taxon>Agaricales</taxon>
        <taxon>Marasmiineae</taxon>
        <taxon>Mycenaceae</taxon>
        <taxon>Mycena</taxon>
    </lineage>
</organism>
<evidence type="ECO:0000256" key="1">
    <source>
        <dbReference type="SAM" id="MobiDB-lite"/>
    </source>
</evidence>
<protein>
    <submittedName>
        <fullName evidence="2">Uncharacterized protein</fullName>
    </submittedName>
</protein>
<feature type="region of interest" description="Disordered" evidence="1">
    <location>
        <begin position="1"/>
        <end position="33"/>
    </location>
</feature>
<comment type="caution">
    <text evidence="2">The sequence shown here is derived from an EMBL/GenBank/DDBJ whole genome shotgun (WGS) entry which is preliminary data.</text>
</comment>
<sequence>MATQSPAVVRRKVEHNGDAESSRGGGSKGGGRKLIGPELISLDFGRSDHISFPTTTKPSTMQEVVLGPRWSLRTKRTIDHSLEKRVRKLSMASFSMPPVPLNATGFRSRLLFYAIPTHLRPTIVQHPLLCPHGKPRVFDIDNATDNYGDVYTWVENSGRSWAENVDSLAYLSDLQKRGLIANVENRLGVVAGAREITLYLFLEANVPAIVRRLIVANTSRFRFDESPLFELSNAAASPADYERYELAQDQFTANSGVLDTIDISNLGNTLIYKRMDIRDWECPGLFDLRVWLQRKHYGI</sequence>
<gene>
    <name evidence="2" type="ORF">B0H16DRAFT_1821405</name>
</gene>
<dbReference type="Proteomes" id="UP001215598">
    <property type="component" value="Unassembled WGS sequence"/>
</dbReference>